<keyword evidence="2" id="KW-0732">Signal</keyword>
<dbReference type="EMBL" id="JAVHJL010000005">
    <property type="protein sequence ID" value="KAK6502960.1"/>
    <property type="molecule type" value="Genomic_DNA"/>
</dbReference>
<evidence type="ECO:0000256" key="1">
    <source>
        <dbReference type="SAM" id="MobiDB-lite"/>
    </source>
</evidence>
<feature type="signal peptide" evidence="2">
    <location>
        <begin position="1"/>
        <end position="21"/>
    </location>
</feature>
<dbReference type="Proteomes" id="UP001370758">
    <property type="component" value="Unassembled WGS sequence"/>
</dbReference>
<evidence type="ECO:0000313" key="3">
    <source>
        <dbReference type="EMBL" id="KAK6502960.1"/>
    </source>
</evidence>
<comment type="caution">
    <text evidence="3">The sequence shown here is derived from an EMBL/GenBank/DDBJ whole genome shotgun (WGS) entry which is preliminary data.</text>
</comment>
<accession>A0AAV9W8D8</accession>
<feature type="compositionally biased region" description="Low complexity" evidence="1">
    <location>
        <begin position="516"/>
        <end position="531"/>
    </location>
</feature>
<feature type="region of interest" description="Disordered" evidence="1">
    <location>
        <begin position="325"/>
        <end position="354"/>
    </location>
</feature>
<feature type="compositionally biased region" description="Polar residues" evidence="1">
    <location>
        <begin position="717"/>
        <end position="726"/>
    </location>
</feature>
<feature type="region of interest" description="Disordered" evidence="1">
    <location>
        <begin position="567"/>
        <end position="594"/>
    </location>
</feature>
<dbReference type="AlphaFoldDB" id="A0AAV9W8D8"/>
<feature type="region of interest" description="Disordered" evidence="1">
    <location>
        <begin position="676"/>
        <end position="765"/>
    </location>
</feature>
<keyword evidence="4" id="KW-1185">Reference proteome</keyword>
<name>A0AAV9W8D8_9PEZI</name>
<feature type="chain" id="PRO_5043418183" evidence="2">
    <location>
        <begin position="22"/>
        <end position="765"/>
    </location>
</feature>
<feature type="region of interest" description="Disordered" evidence="1">
    <location>
        <begin position="511"/>
        <end position="533"/>
    </location>
</feature>
<proteinExistence type="predicted"/>
<feature type="region of interest" description="Disordered" evidence="1">
    <location>
        <begin position="621"/>
        <end position="646"/>
    </location>
</feature>
<sequence>MLPLLPIILLLTTPLLPQATAYYHLGTRSKRNEWFENYPSYAAGSRISDTRDISKCILYTNTKDRGGVNAVTIYNQPGLGTSAPVFAFYEDTVCGAAQGRSGGRGTGAWKSKFPAAKPIYVAVLDKSGTAEGVDGVWLINLLQGLGREPTFKTMKALDYEAEMQPGGLLAGTENDPARVIYKWNTKTGVREAQYITGAVTKLEEPGGIIEQLTTSSNMYMALRDLTERALRPGSENIPNPLPEYFRKVVNGEIAEGLTAPFLGEDINSPTDIRRKKIESRRRSRKQRIENPQGLNNLMSAIEREQDAEVSDTSAQIDFEDFLESMSDDEQNPEERNPEEQIPEEQIPVSRNNAQLADIPTTGIIEEILMEKETQAPVQEIPIEQEEEVPTYPEQTQEEPQIQQTGEQEDYGDLYMDVMDANIPPDRGFEEEFDAGYETPDEQRLVKAKGPAEPPDVDARARAFQRFMNFVESKRQEDAENFPIPVNEEGDLSNTVTPVTLRIRPDSVSIIPNSEAQQVNNVPANRPPRNNQLGPQDAIVISSGASAEGEQENRGDAMEEEVVEVVNQAQTEKIPPQEDAIEEEEPPQSPQGLRETLQLQNLLPPNQDDSQIDRISAVDAIQEEDNDVEEIQQPQQPRRQSGDVFLSGYLSPQARTWESMESARSSRFQDMLRAFQPETWVRQSMSTTGRPPPPWSRSRHSEQSLPAASLDDIENPQPEASASNANDQAALENLIEIEDQLPGERSFEDYQAFVPGRRRGSPNQSS</sequence>
<protein>
    <submittedName>
        <fullName evidence="3">Uncharacterized protein</fullName>
    </submittedName>
</protein>
<evidence type="ECO:0000313" key="4">
    <source>
        <dbReference type="Proteomes" id="UP001370758"/>
    </source>
</evidence>
<reference evidence="3 4" key="1">
    <citation type="submission" date="2023-08" db="EMBL/GenBank/DDBJ databases">
        <authorList>
            <person name="Palmer J.M."/>
        </authorList>
    </citation>
    <scope>NUCLEOTIDE SEQUENCE [LARGE SCALE GENOMIC DNA]</scope>
    <source>
        <strain evidence="3 4">TWF481</strain>
    </source>
</reference>
<gene>
    <name evidence="3" type="ORF">TWF481_007997</name>
</gene>
<evidence type="ECO:0000256" key="2">
    <source>
        <dbReference type="SAM" id="SignalP"/>
    </source>
</evidence>
<organism evidence="3 4">
    <name type="scientific">Arthrobotrys musiformis</name>
    <dbReference type="NCBI Taxonomy" id="47236"/>
    <lineage>
        <taxon>Eukaryota</taxon>
        <taxon>Fungi</taxon>
        <taxon>Dikarya</taxon>
        <taxon>Ascomycota</taxon>
        <taxon>Pezizomycotina</taxon>
        <taxon>Orbiliomycetes</taxon>
        <taxon>Orbiliales</taxon>
        <taxon>Orbiliaceae</taxon>
        <taxon>Arthrobotrys</taxon>
    </lineage>
</organism>